<proteinExistence type="predicted"/>
<accession>F3GLH8</accession>
<gene>
    <name evidence="1" type="ORF">PSYPI_38914</name>
</gene>
<protein>
    <recommendedName>
        <fullName evidence="3">Plasmid related protein</fullName>
    </recommendedName>
</protein>
<comment type="caution">
    <text evidence="1">The sequence shown here is derived from an EMBL/GenBank/DDBJ whole genome shotgun (WGS) entry which is preliminary data.</text>
</comment>
<evidence type="ECO:0000313" key="1">
    <source>
        <dbReference type="EMBL" id="EGH47931.1"/>
    </source>
</evidence>
<organism evidence="1 2">
    <name type="scientific">Pseudomonas syringae pv. pisi str. 1704B</name>
    <dbReference type="NCBI Taxonomy" id="629263"/>
    <lineage>
        <taxon>Bacteria</taxon>
        <taxon>Pseudomonadati</taxon>
        <taxon>Pseudomonadota</taxon>
        <taxon>Gammaproteobacteria</taxon>
        <taxon>Pseudomonadales</taxon>
        <taxon>Pseudomonadaceae</taxon>
        <taxon>Pseudomonas</taxon>
        <taxon>Pseudomonas syringae</taxon>
    </lineage>
</organism>
<dbReference type="BioCyc" id="PSYR629263:G11X0-7074-MONOMER"/>
<dbReference type="HOGENOM" id="CLU_3226636_0_0_6"/>
<dbReference type="Proteomes" id="UP000004986">
    <property type="component" value="Unassembled WGS sequence"/>
</dbReference>
<feature type="non-terminal residue" evidence="1">
    <location>
        <position position="1"/>
    </location>
</feature>
<dbReference type="AlphaFoldDB" id="F3GLH8"/>
<dbReference type="EMBL" id="AEAI01002640">
    <property type="protein sequence ID" value="EGH47931.1"/>
    <property type="molecule type" value="Genomic_DNA"/>
</dbReference>
<evidence type="ECO:0000313" key="2">
    <source>
        <dbReference type="Proteomes" id="UP000004986"/>
    </source>
</evidence>
<evidence type="ECO:0008006" key="3">
    <source>
        <dbReference type="Google" id="ProtNLM"/>
    </source>
</evidence>
<keyword evidence="2" id="KW-1185">Reference proteome</keyword>
<reference evidence="1 2" key="1">
    <citation type="journal article" date="2011" name="PLoS Pathog.">
        <title>Dynamic evolution of pathogenicity revealed by sequencing and comparative genomics of 19 Pseudomonas syringae isolates.</title>
        <authorList>
            <person name="Baltrus D.A."/>
            <person name="Nishimura M.T."/>
            <person name="Romanchuk A."/>
            <person name="Chang J.H."/>
            <person name="Mukhtar M.S."/>
            <person name="Cherkis K."/>
            <person name="Roach J."/>
            <person name="Grant S.R."/>
            <person name="Jones C.D."/>
            <person name="Dangl J.L."/>
        </authorList>
    </citation>
    <scope>NUCLEOTIDE SEQUENCE [LARGE SCALE GENOMIC DNA]</scope>
    <source>
        <strain evidence="1 2">1704B</strain>
    </source>
</reference>
<name>F3GLH8_PSESJ</name>
<sequence length="49" mass="5567">DDWDSNQQALSAEGRLFSGYDIDAGDETRLWIITEVDRSVTTIMLPSDY</sequence>